<feature type="coiled-coil region" evidence="1">
    <location>
        <begin position="741"/>
        <end position="796"/>
    </location>
</feature>
<dbReference type="Proteomes" id="UP001347796">
    <property type="component" value="Unassembled WGS sequence"/>
</dbReference>
<organism evidence="4 5">
    <name type="scientific">Patella caerulea</name>
    <name type="common">Rayed Mediterranean limpet</name>
    <dbReference type="NCBI Taxonomy" id="87958"/>
    <lineage>
        <taxon>Eukaryota</taxon>
        <taxon>Metazoa</taxon>
        <taxon>Spiralia</taxon>
        <taxon>Lophotrochozoa</taxon>
        <taxon>Mollusca</taxon>
        <taxon>Gastropoda</taxon>
        <taxon>Patellogastropoda</taxon>
        <taxon>Patelloidea</taxon>
        <taxon>Patellidae</taxon>
        <taxon>Patella</taxon>
    </lineage>
</organism>
<gene>
    <name evidence="4" type="ORF">SNE40_011496</name>
</gene>
<feature type="domain" description="Spermatogenesis-associated protein 1 C-terminal" evidence="3">
    <location>
        <begin position="646"/>
        <end position="794"/>
    </location>
</feature>
<keyword evidence="1" id="KW-0175">Coiled coil</keyword>
<evidence type="ECO:0000259" key="3">
    <source>
        <dbReference type="Pfam" id="PF15743"/>
    </source>
</evidence>
<feature type="compositionally biased region" description="Low complexity" evidence="2">
    <location>
        <begin position="224"/>
        <end position="241"/>
    </location>
</feature>
<evidence type="ECO:0000256" key="2">
    <source>
        <dbReference type="SAM" id="MobiDB-lite"/>
    </source>
</evidence>
<evidence type="ECO:0000256" key="1">
    <source>
        <dbReference type="SAM" id="Coils"/>
    </source>
</evidence>
<accession>A0AAN8JLT9</accession>
<dbReference type="PANTHER" id="PTHR14421">
    <property type="entry name" value="SPERMATOGENESIS-ASSOCIATED PROTEIN 1"/>
    <property type="match status" value="1"/>
</dbReference>
<dbReference type="EMBL" id="JAZGQO010000008">
    <property type="protein sequence ID" value="KAK6179050.1"/>
    <property type="molecule type" value="Genomic_DNA"/>
</dbReference>
<keyword evidence="5" id="KW-1185">Reference proteome</keyword>
<sequence>MSYSTSTRDFNDLQNSDRLVLEHEDTTINPLVDLHVYIVPPDIWRDRFNNLLNQAVSETISIGIIRVPPDTKLIDIRDELIRQLEDLVPGDFIFLRSVGRSLTRLKSKQEYQLKAKHFLPPVAYAPELYLLEATADIRASLASDSSSRSHSYNHLPDRESQRGFNTYREGPYDDRYTQTSGANNFNTPRENNRGTPSLRYTPLPRIESRSDSRTNSPSYDPYQNNPNNRHQNNPNNKNNPNSTHPYTNNKFYEEQPHSYERGTKPNELLAQTDAYHKAPPRRGNYDQSDDRDYNKTSPHSSEKPVPNESHTKGRYDPHSSPNTIRTNEDSGFAGLSPEDRERDTYLDDYERRKKELQQRLDREKAKHLQDQEERDRLERERREKEKNDRLREAEEDKRKREAERRRQEEQRKWDEEKQQLADDEQRKRDADDEQRKRDAERERERRRKEEEEKRKRDEENERRRKEEEEEEKRKREAERANEKKGRNNLTYRRRSGDDDDNNRKKGQTRRGPNDDKKKREDEERKRREAARKQGDGDDDREGRNGLRNGDDGRLRNGDDDGRNADRNRWSDKDDEDDDDGNSRRYRSVDDDNDRDTPSNRRRRRTGSEDDGFPSPPPLEMKSPREVRDTDSAYARRRDEKERLLAELDEARDGRRAAEQDREELVKRAKTLQHKTTNRRNNARDMWKKRYFEEKKRTSPLEDQTNRLRHELETIHRKLMSTLEGPKDGKQIKYIDGKPSPKNNYIIQCTRLQHEIEDLRRRAENAKMKLTAEMKLRNQADAELRALRAELTQKKINLTLSRNQQLAALSPGADLNEGPKEIVAQN</sequence>
<evidence type="ECO:0000313" key="4">
    <source>
        <dbReference type="EMBL" id="KAK6179050.1"/>
    </source>
</evidence>
<evidence type="ECO:0000313" key="5">
    <source>
        <dbReference type="Proteomes" id="UP001347796"/>
    </source>
</evidence>
<dbReference type="InterPro" id="IPR039062">
    <property type="entry name" value="SPAT1"/>
</dbReference>
<feature type="compositionally biased region" description="Polar residues" evidence="2">
    <location>
        <begin position="213"/>
        <end position="223"/>
    </location>
</feature>
<dbReference type="PANTHER" id="PTHR14421:SF3">
    <property type="entry name" value="SPERMATOGENESIS-ASSOCIATED PROTEIN 1"/>
    <property type="match status" value="1"/>
</dbReference>
<name>A0AAN8JLT9_PATCE</name>
<feature type="compositionally biased region" description="Basic and acidic residues" evidence="2">
    <location>
        <begin position="580"/>
        <end position="598"/>
    </location>
</feature>
<feature type="compositionally biased region" description="Polar residues" evidence="2">
    <location>
        <begin position="177"/>
        <end position="195"/>
    </location>
</feature>
<feature type="compositionally biased region" description="Basic and acidic residues" evidence="2">
    <location>
        <begin position="621"/>
        <end position="639"/>
    </location>
</feature>
<reference evidence="4 5" key="1">
    <citation type="submission" date="2024-01" db="EMBL/GenBank/DDBJ databases">
        <title>The genome of the rayed Mediterranean limpet Patella caerulea (Linnaeus, 1758).</title>
        <authorList>
            <person name="Anh-Thu Weber A."/>
            <person name="Halstead-Nussloch G."/>
        </authorList>
    </citation>
    <scope>NUCLEOTIDE SEQUENCE [LARGE SCALE GENOMIC DNA]</scope>
    <source>
        <strain evidence="4">AATW-2023a</strain>
        <tissue evidence="4">Whole specimen</tissue>
    </source>
</reference>
<feature type="compositionally biased region" description="Basic and acidic residues" evidence="2">
    <location>
        <begin position="337"/>
        <end position="485"/>
    </location>
</feature>
<dbReference type="AlphaFoldDB" id="A0AAN8JLT9"/>
<comment type="caution">
    <text evidence="4">The sequence shown here is derived from an EMBL/GenBank/DDBJ whole genome shotgun (WGS) entry which is preliminary data.</text>
</comment>
<dbReference type="InterPro" id="IPR031478">
    <property type="entry name" value="SPATA1_C"/>
</dbReference>
<feature type="region of interest" description="Disordered" evidence="2">
    <location>
        <begin position="274"/>
        <end position="639"/>
    </location>
</feature>
<dbReference type="Pfam" id="PF15743">
    <property type="entry name" value="SPATA1_C"/>
    <property type="match status" value="1"/>
</dbReference>
<feature type="compositionally biased region" description="Basic and acidic residues" evidence="2">
    <location>
        <begin position="511"/>
        <end position="571"/>
    </location>
</feature>
<protein>
    <recommendedName>
        <fullName evidence="3">Spermatogenesis-associated protein 1 C-terminal domain-containing protein</fullName>
    </recommendedName>
</protein>
<proteinExistence type="predicted"/>
<feature type="region of interest" description="Disordered" evidence="2">
    <location>
        <begin position="143"/>
        <end position="250"/>
    </location>
</feature>